<evidence type="ECO:0000313" key="11">
    <source>
        <dbReference type="Proteomes" id="UP000671914"/>
    </source>
</evidence>
<dbReference type="EMBL" id="CP071696">
    <property type="protein sequence ID" value="QTX04395.1"/>
    <property type="molecule type" value="Genomic_DNA"/>
</dbReference>
<dbReference type="Gene3D" id="1.10.3720.10">
    <property type="entry name" value="MetI-like"/>
    <property type="match status" value="2"/>
</dbReference>
<dbReference type="CDD" id="cd06261">
    <property type="entry name" value="TM_PBP2"/>
    <property type="match status" value="2"/>
</dbReference>
<dbReference type="GO" id="GO:0055085">
    <property type="term" value="P:transmembrane transport"/>
    <property type="evidence" value="ECO:0007669"/>
    <property type="project" value="InterPro"/>
</dbReference>
<sequence>MPAQTVTAPSPPNGRALRRIRLPLRSRVTLGILFVLVTLLFVAPVAMLVVGAFRTAPPGQAGEWSVEGFLRAWTDPRTLELLGATVVLSVIVTVVSIAISISIVYVVTRTDAPGRRWVTPLMAVVFATPTLYFAISWGMLGNRQVGLINTTLGMLIGQEAHPVDINNWIGVGFVMAVKMVASHYMLLIGPFSSIDRSLEEASQVSGGGRFRTFLRVTLPVMAPTITSVMILAFVVALGALDTPLVIGTPAGVEVFSSRIFGYIRFEAAPDYAGASALSILLAVIIVTIVLTQQAVLGKRNFTTITGKSYRTEPWKLGGWRWAASAAVGVYFLLALVLPLMQLFLGSLQPFFGLWSNLGFGNYAKIFARSDLSQAVTNTIVLGVFGGCAAMIVAFALLLVARRFPGRLTRTMILFTWLPWALPGVVLGLAMSWAFFSVPGLSSLYGTVWVLGIALMVAVVPLAARSLDGPLQGVSAELEESARTSGAGVVRTSIGITVRLLSRSFLSGWFITGLVIASNFDVPMLLSTSTNPSVPVIAYQLYTQGDTPIAAALFCLLIAFIVVGYAAIQLLSFIVRNLIRTVRRQAPAALHAKETV</sequence>
<dbReference type="Pfam" id="PF00528">
    <property type="entry name" value="BPD_transp_1"/>
    <property type="match status" value="1"/>
</dbReference>
<feature type="transmembrane region" description="Helical" evidence="8">
    <location>
        <begin position="548"/>
        <end position="574"/>
    </location>
</feature>
<dbReference type="AlphaFoldDB" id="A0A975FKW9"/>
<evidence type="ECO:0000256" key="4">
    <source>
        <dbReference type="ARBA" id="ARBA00022519"/>
    </source>
</evidence>
<feature type="transmembrane region" description="Helical" evidence="8">
    <location>
        <begin position="318"/>
        <end position="344"/>
    </location>
</feature>
<dbReference type="Proteomes" id="UP000671914">
    <property type="component" value="Chromosome"/>
</dbReference>
<evidence type="ECO:0000256" key="2">
    <source>
        <dbReference type="ARBA" id="ARBA00022448"/>
    </source>
</evidence>
<feature type="transmembrane region" description="Helical" evidence="8">
    <location>
        <begin position="441"/>
        <end position="463"/>
    </location>
</feature>
<keyword evidence="6 8" id="KW-1133">Transmembrane helix</keyword>
<organism evidence="10 11">
    <name type="scientific">Agromyces archimandritae</name>
    <dbReference type="NCBI Taxonomy" id="2781962"/>
    <lineage>
        <taxon>Bacteria</taxon>
        <taxon>Bacillati</taxon>
        <taxon>Actinomycetota</taxon>
        <taxon>Actinomycetes</taxon>
        <taxon>Micrococcales</taxon>
        <taxon>Microbacteriaceae</taxon>
        <taxon>Agromyces</taxon>
    </lineage>
</organism>
<feature type="transmembrane region" description="Helical" evidence="8">
    <location>
        <begin position="212"/>
        <end position="240"/>
    </location>
</feature>
<comment type="similarity">
    <text evidence="8">Belongs to the binding-protein-dependent transport system permease family.</text>
</comment>
<keyword evidence="7 8" id="KW-0472">Membrane</keyword>
<evidence type="ECO:0000256" key="7">
    <source>
        <dbReference type="ARBA" id="ARBA00023136"/>
    </source>
</evidence>
<evidence type="ECO:0000256" key="1">
    <source>
        <dbReference type="ARBA" id="ARBA00004429"/>
    </source>
</evidence>
<keyword evidence="2 8" id="KW-0813">Transport</keyword>
<keyword evidence="5 8" id="KW-0812">Transmembrane</keyword>
<dbReference type="PANTHER" id="PTHR43357">
    <property type="entry name" value="INNER MEMBRANE ABC TRANSPORTER PERMEASE PROTEIN YDCV"/>
    <property type="match status" value="1"/>
</dbReference>
<dbReference type="GO" id="GO:0005886">
    <property type="term" value="C:plasma membrane"/>
    <property type="evidence" value="ECO:0007669"/>
    <property type="project" value="UniProtKB-SubCell"/>
</dbReference>
<dbReference type="RefSeq" id="WP_210897940.1">
    <property type="nucleotide sequence ID" value="NZ_CP071696.1"/>
</dbReference>
<gene>
    <name evidence="10" type="ORF">G127AT_14150</name>
</gene>
<feature type="transmembrane region" description="Helical" evidence="8">
    <location>
        <begin position="379"/>
        <end position="400"/>
    </location>
</feature>
<feature type="transmembrane region" description="Helical" evidence="8">
    <location>
        <begin position="119"/>
        <end position="140"/>
    </location>
</feature>
<feature type="transmembrane region" description="Helical" evidence="8">
    <location>
        <begin position="28"/>
        <end position="53"/>
    </location>
</feature>
<feature type="transmembrane region" description="Helical" evidence="8">
    <location>
        <begin position="168"/>
        <end position="191"/>
    </location>
</feature>
<keyword evidence="11" id="KW-1185">Reference proteome</keyword>
<evidence type="ECO:0000313" key="10">
    <source>
        <dbReference type="EMBL" id="QTX04395.1"/>
    </source>
</evidence>
<reference evidence="10" key="1">
    <citation type="submission" date="2021-03" db="EMBL/GenBank/DDBJ databases">
        <title>Agromyces archimandritus sp. nov., isolated from the cockroach Archimandrita tessellata.</title>
        <authorList>
            <person name="Guzman J."/>
            <person name="Ortuzar M."/>
            <person name="Poehlein A."/>
            <person name="Daniel R."/>
            <person name="Trujillo M."/>
            <person name="Vilcinskas A."/>
        </authorList>
    </citation>
    <scope>NUCLEOTIDE SEQUENCE</scope>
    <source>
        <strain evidence="10">G127AT</strain>
    </source>
</reference>
<dbReference type="SUPFAM" id="SSF161098">
    <property type="entry name" value="MetI-like"/>
    <property type="match status" value="2"/>
</dbReference>
<evidence type="ECO:0000256" key="8">
    <source>
        <dbReference type="RuleBase" id="RU363032"/>
    </source>
</evidence>
<feature type="transmembrane region" description="Helical" evidence="8">
    <location>
        <begin position="412"/>
        <end position="435"/>
    </location>
</feature>
<name>A0A975FKW9_9MICO</name>
<dbReference type="InterPro" id="IPR035906">
    <property type="entry name" value="MetI-like_sf"/>
</dbReference>
<accession>A0A975FKW9</accession>
<dbReference type="PROSITE" id="PS50928">
    <property type="entry name" value="ABC_TM1"/>
    <property type="match status" value="2"/>
</dbReference>
<comment type="subcellular location">
    <subcellularLocation>
        <location evidence="1">Cell inner membrane</location>
        <topology evidence="1">Multi-pass membrane protein</topology>
    </subcellularLocation>
    <subcellularLocation>
        <location evidence="8">Cell membrane</location>
        <topology evidence="8">Multi-pass membrane protein</topology>
    </subcellularLocation>
</comment>
<evidence type="ECO:0000259" key="9">
    <source>
        <dbReference type="PROSITE" id="PS50928"/>
    </source>
</evidence>
<feature type="domain" description="ABC transmembrane type-1" evidence="9">
    <location>
        <begin position="82"/>
        <end position="292"/>
    </location>
</feature>
<dbReference type="PANTHER" id="PTHR43357:SF4">
    <property type="entry name" value="INNER MEMBRANE ABC TRANSPORTER PERMEASE PROTEIN YDCV"/>
    <property type="match status" value="1"/>
</dbReference>
<evidence type="ECO:0000256" key="6">
    <source>
        <dbReference type="ARBA" id="ARBA00022989"/>
    </source>
</evidence>
<evidence type="ECO:0000256" key="3">
    <source>
        <dbReference type="ARBA" id="ARBA00022475"/>
    </source>
</evidence>
<dbReference type="KEGG" id="aarc:G127AT_14150"/>
<feature type="transmembrane region" description="Helical" evidence="8">
    <location>
        <begin position="271"/>
        <end position="297"/>
    </location>
</feature>
<keyword evidence="4" id="KW-0997">Cell inner membrane</keyword>
<protein>
    <submittedName>
        <fullName evidence="10">Iron ABC transporter permease</fullName>
    </submittedName>
</protein>
<keyword evidence="3" id="KW-1003">Cell membrane</keyword>
<evidence type="ECO:0000256" key="5">
    <source>
        <dbReference type="ARBA" id="ARBA00022692"/>
    </source>
</evidence>
<feature type="transmembrane region" description="Helical" evidence="8">
    <location>
        <begin position="499"/>
        <end position="519"/>
    </location>
</feature>
<proteinExistence type="inferred from homology"/>
<feature type="domain" description="ABC transmembrane type-1" evidence="9">
    <location>
        <begin position="375"/>
        <end position="565"/>
    </location>
</feature>
<feature type="transmembrane region" description="Helical" evidence="8">
    <location>
        <begin position="81"/>
        <end position="107"/>
    </location>
</feature>
<dbReference type="InterPro" id="IPR000515">
    <property type="entry name" value="MetI-like"/>
</dbReference>